<dbReference type="EMBL" id="CCKQ01008853">
    <property type="protein sequence ID" value="CDW80315.1"/>
    <property type="molecule type" value="Genomic_DNA"/>
</dbReference>
<evidence type="ECO:0000313" key="18">
    <source>
        <dbReference type="EMBL" id="CDW80315.1"/>
    </source>
</evidence>
<evidence type="ECO:0000256" key="7">
    <source>
        <dbReference type="ARBA" id="ARBA00022763"/>
    </source>
</evidence>
<dbReference type="Gene3D" id="3.40.50.720">
    <property type="entry name" value="NAD(P)-binding Rossmann-like Domain"/>
    <property type="match status" value="1"/>
</dbReference>
<dbReference type="GO" id="GO:0008409">
    <property type="term" value="F:5'-3' exonuclease activity"/>
    <property type="evidence" value="ECO:0007669"/>
    <property type="project" value="TreeGrafter"/>
</dbReference>
<dbReference type="InterPro" id="IPR036291">
    <property type="entry name" value="NAD(P)-bd_dom_sf"/>
</dbReference>
<evidence type="ECO:0000256" key="1">
    <source>
        <dbReference type="ARBA" id="ARBA00001946"/>
    </source>
</evidence>
<dbReference type="InterPro" id="IPR036279">
    <property type="entry name" value="5-3_exonuclease_C_sf"/>
</dbReference>
<dbReference type="CDD" id="cd09867">
    <property type="entry name" value="PIN_FEN1"/>
    <property type="match status" value="1"/>
</dbReference>
<dbReference type="Pfam" id="PF00106">
    <property type="entry name" value="adh_short"/>
    <property type="match status" value="1"/>
</dbReference>
<dbReference type="OrthoDB" id="311525at2759"/>
<name>A0A078ADJ0_STYLE</name>
<dbReference type="Pfam" id="PF00867">
    <property type="entry name" value="XPG_I"/>
    <property type="match status" value="1"/>
</dbReference>
<keyword evidence="4" id="KW-0540">Nuclease</keyword>
<keyword evidence="7" id="KW-0227">DNA damage</keyword>
<evidence type="ECO:0000256" key="2">
    <source>
        <dbReference type="ARBA" id="ARBA00022553"/>
    </source>
</evidence>
<dbReference type="Proteomes" id="UP000039865">
    <property type="component" value="Unassembled WGS sequence"/>
</dbReference>
<dbReference type="FunFam" id="1.10.150.20:FF:000009">
    <property type="entry name" value="Flap endonuclease 1"/>
    <property type="match status" value="1"/>
</dbReference>
<evidence type="ECO:0000256" key="11">
    <source>
        <dbReference type="ARBA" id="ARBA00023128"/>
    </source>
</evidence>
<feature type="compositionally biased region" description="Acidic residues" evidence="15">
    <location>
        <begin position="338"/>
        <end position="347"/>
    </location>
</feature>
<keyword evidence="2" id="KW-0597">Phosphoprotein</keyword>
<keyword evidence="8" id="KW-0378">Hydrolase</keyword>
<reference evidence="18 19" key="1">
    <citation type="submission" date="2014-06" db="EMBL/GenBank/DDBJ databases">
        <authorList>
            <person name="Swart Estienne"/>
        </authorList>
    </citation>
    <scope>NUCLEOTIDE SEQUENCE [LARGE SCALE GENOMIC DNA]</scope>
    <source>
        <strain evidence="18 19">130c</strain>
    </source>
</reference>
<evidence type="ECO:0000256" key="10">
    <source>
        <dbReference type="ARBA" id="ARBA00022842"/>
    </source>
</evidence>
<dbReference type="GO" id="GO:0017108">
    <property type="term" value="F:5'-flap endonuclease activity"/>
    <property type="evidence" value="ECO:0007669"/>
    <property type="project" value="TreeGrafter"/>
</dbReference>
<accession>A0A078ADJ0</accession>
<evidence type="ECO:0000259" key="17">
    <source>
        <dbReference type="SMART" id="SM00485"/>
    </source>
</evidence>
<keyword evidence="9" id="KW-0269">Exonuclease</keyword>
<feature type="compositionally biased region" description="Polar residues" evidence="15">
    <location>
        <begin position="593"/>
        <end position="610"/>
    </location>
</feature>
<dbReference type="InterPro" id="IPR029060">
    <property type="entry name" value="PIN-like_dom_sf"/>
</dbReference>
<keyword evidence="12" id="KW-0234">DNA repair</keyword>
<dbReference type="SUPFAM" id="SSF47807">
    <property type="entry name" value="5' to 3' exonuclease, C-terminal subdomain"/>
    <property type="match status" value="1"/>
</dbReference>
<evidence type="ECO:0000259" key="16">
    <source>
        <dbReference type="SMART" id="SM00484"/>
    </source>
</evidence>
<evidence type="ECO:0000256" key="4">
    <source>
        <dbReference type="ARBA" id="ARBA00022722"/>
    </source>
</evidence>
<dbReference type="CDD" id="cd05339">
    <property type="entry name" value="17beta-HSDXI-like_SDR_c"/>
    <property type="match status" value="1"/>
</dbReference>
<dbReference type="PANTHER" id="PTHR11081">
    <property type="entry name" value="FLAP ENDONUCLEASE FAMILY MEMBER"/>
    <property type="match status" value="1"/>
</dbReference>
<dbReference type="Gene3D" id="1.10.150.20">
    <property type="entry name" value="5' to 3' exonuclease, C-terminal subdomain"/>
    <property type="match status" value="1"/>
</dbReference>
<dbReference type="GO" id="GO:0003677">
    <property type="term" value="F:DNA binding"/>
    <property type="evidence" value="ECO:0007669"/>
    <property type="project" value="InterPro"/>
</dbReference>
<comment type="similarity">
    <text evidence="14">Belongs to the XPG/RAD2 endonuclease family. FEN1 subfamily.</text>
</comment>
<evidence type="ECO:0000256" key="6">
    <source>
        <dbReference type="ARBA" id="ARBA00022759"/>
    </source>
</evidence>
<evidence type="ECO:0000256" key="5">
    <source>
        <dbReference type="ARBA" id="ARBA00022723"/>
    </source>
</evidence>
<evidence type="ECO:0000256" key="13">
    <source>
        <dbReference type="ARBA" id="ARBA00023242"/>
    </source>
</evidence>
<dbReference type="InterPro" id="IPR002347">
    <property type="entry name" value="SDR_fam"/>
</dbReference>
<evidence type="ECO:0000256" key="15">
    <source>
        <dbReference type="SAM" id="MobiDB-lite"/>
    </source>
</evidence>
<dbReference type="SUPFAM" id="SSF88723">
    <property type="entry name" value="PIN domain-like"/>
    <property type="match status" value="1"/>
</dbReference>
<dbReference type="InterPro" id="IPR006085">
    <property type="entry name" value="XPG_DNA_repair_N"/>
</dbReference>
<keyword evidence="10" id="KW-0460">Magnesium</keyword>
<evidence type="ECO:0000256" key="14">
    <source>
        <dbReference type="ARBA" id="ARBA00034726"/>
    </source>
</evidence>
<dbReference type="PANTHER" id="PTHR11081:SF9">
    <property type="entry name" value="FLAP ENDONUCLEASE 1"/>
    <property type="match status" value="1"/>
</dbReference>
<evidence type="ECO:0000256" key="12">
    <source>
        <dbReference type="ARBA" id="ARBA00023204"/>
    </source>
</evidence>
<dbReference type="PRINTS" id="PR00853">
    <property type="entry name" value="XPGRADSUPER"/>
</dbReference>
<keyword evidence="5" id="KW-0479">Metal-binding</keyword>
<keyword evidence="19" id="KW-1185">Reference proteome</keyword>
<dbReference type="SMART" id="SM00484">
    <property type="entry name" value="XPGI"/>
    <property type="match status" value="1"/>
</dbReference>
<keyword evidence="13" id="KW-0539">Nucleus</keyword>
<dbReference type="GO" id="GO:0006260">
    <property type="term" value="P:DNA replication"/>
    <property type="evidence" value="ECO:0007669"/>
    <property type="project" value="UniProtKB-KW"/>
</dbReference>
<keyword evidence="6 18" id="KW-0255">Endonuclease</keyword>
<dbReference type="GO" id="GO:0006281">
    <property type="term" value="P:DNA repair"/>
    <property type="evidence" value="ECO:0007669"/>
    <property type="project" value="UniProtKB-KW"/>
</dbReference>
<evidence type="ECO:0000256" key="3">
    <source>
        <dbReference type="ARBA" id="ARBA00022705"/>
    </source>
</evidence>
<dbReference type="InterPro" id="IPR006084">
    <property type="entry name" value="XPG/Rad2"/>
</dbReference>
<dbReference type="SUPFAM" id="SSF51735">
    <property type="entry name" value="NAD(P)-binding Rossmann-fold domains"/>
    <property type="match status" value="1"/>
</dbReference>
<proteinExistence type="inferred from homology"/>
<organism evidence="18 19">
    <name type="scientific">Stylonychia lemnae</name>
    <name type="common">Ciliate</name>
    <dbReference type="NCBI Taxonomy" id="5949"/>
    <lineage>
        <taxon>Eukaryota</taxon>
        <taxon>Sar</taxon>
        <taxon>Alveolata</taxon>
        <taxon>Ciliophora</taxon>
        <taxon>Intramacronucleata</taxon>
        <taxon>Spirotrichea</taxon>
        <taxon>Stichotrichia</taxon>
        <taxon>Sporadotrichida</taxon>
        <taxon>Oxytrichidae</taxon>
        <taxon>Stylonychinae</taxon>
        <taxon>Stylonychia</taxon>
    </lineage>
</organism>
<dbReference type="AlphaFoldDB" id="A0A078ADJ0"/>
<comment type="cofactor">
    <cofactor evidence="1">
        <name>Mg(2+)</name>
        <dbReference type="ChEBI" id="CHEBI:18420"/>
    </cofactor>
</comment>
<evidence type="ECO:0000256" key="8">
    <source>
        <dbReference type="ARBA" id="ARBA00022801"/>
    </source>
</evidence>
<dbReference type="GO" id="GO:0046872">
    <property type="term" value="F:metal ion binding"/>
    <property type="evidence" value="ECO:0007669"/>
    <property type="project" value="UniProtKB-KW"/>
</dbReference>
<dbReference type="SMART" id="SM00485">
    <property type="entry name" value="XPGN"/>
    <property type="match status" value="1"/>
</dbReference>
<gene>
    <name evidence="18" type="primary">Contig9322.g9961</name>
    <name evidence="18" type="ORF">STYLEM_9312</name>
</gene>
<evidence type="ECO:0000256" key="9">
    <source>
        <dbReference type="ARBA" id="ARBA00022839"/>
    </source>
</evidence>
<feature type="region of interest" description="Disordered" evidence="15">
    <location>
        <begin position="326"/>
        <end position="349"/>
    </location>
</feature>
<dbReference type="InParanoid" id="A0A078ADJ0"/>
<feature type="region of interest" description="Disordered" evidence="15">
    <location>
        <begin position="590"/>
        <end position="618"/>
    </location>
</feature>
<dbReference type="SMART" id="SM00279">
    <property type="entry name" value="HhH2"/>
    <property type="match status" value="1"/>
</dbReference>
<dbReference type="InterPro" id="IPR008918">
    <property type="entry name" value="HhH2"/>
</dbReference>
<dbReference type="InterPro" id="IPR006086">
    <property type="entry name" value="XPG-I_dom"/>
</dbReference>
<feature type="domain" description="XPG-I" evidence="16">
    <location>
        <begin position="374"/>
        <end position="447"/>
    </location>
</feature>
<evidence type="ECO:0000313" key="19">
    <source>
        <dbReference type="Proteomes" id="UP000039865"/>
    </source>
</evidence>
<keyword evidence="3" id="KW-0235">DNA replication</keyword>
<keyword evidence="11" id="KW-0496">Mitochondrion</keyword>
<dbReference type="Pfam" id="PF00752">
    <property type="entry name" value="XPG_N"/>
    <property type="match status" value="1"/>
</dbReference>
<feature type="domain" description="XPG N-terminal" evidence="17">
    <location>
        <begin position="245"/>
        <end position="335"/>
    </location>
</feature>
<dbReference type="Gene3D" id="3.40.50.1010">
    <property type="entry name" value="5'-nuclease"/>
    <property type="match status" value="1"/>
</dbReference>
<feature type="compositionally biased region" description="Basic and acidic residues" evidence="15">
    <location>
        <begin position="326"/>
        <end position="337"/>
    </location>
</feature>
<sequence>MLFMLGLSTWDGFLRNLQKENMYSQQEQEVVLEGKFPQTLQLILSRYMAITLAKMGSNLSLSDINMQGLEETKRMIKEQTKNDSNVIIFICDVSNKESVTNAGQTARDAFGSVTLLINNAGIVSGKNILENSDFMIKKTIEVNTIAHLYTIREFLPDMLALKKGHVVSICSVAGIVCTPGASDYAASKFGAFAIDESLRTEMIKQGMFEGVKSQFPFQILDQHYVVRRIIQAIRQEEQLVVMPWICNVIFLLRAFLPIPVQDIVSKYVGVCKLQLLKASQEECQLVMLQQHLIGLFNRNIQFSQHGIKAVWVFDGKPPDLKFKTLEKRKENREKAEDQKDEAEEDGDEFKMQKMAQRTVKVTKPMVEDAKKLIQSMGFPVIQAPGEAEAFCAFLVKQGKAFATVSEDMDSLTFGSHVMIRGMSMAKQKAGIDLMQIELSKVLNSLKLSYEEFVDLCILCGSDYTSTITGIGSIKAYKFIQDYKTIEKVLQVIEQDTHSSKGKKQKYIVPEEYPYQEARELFLKLDYTEELKDIQEQFKWDKPNEDNIKQFLIKEKNFNEEKVDNGLKKLKKFSPTQGRTQVRLDSFFRVYPGNTPNKNTPQQIKGKQSGLSVKKGGKK</sequence>
<protein>
    <submittedName>
        <fullName evidence="18">Flap endonuclease 1</fullName>
    </submittedName>
</protein>